<evidence type="ECO:0000313" key="2">
    <source>
        <dbReference type="EMBL" id="TDD04703.1"/>
    </source>
</evidence>
<proteinExistence type="predicted"/>
<comment type="caution">
    <text evidence="2">The sequence shown here is derived from an EMBL/GenBank/DDBJ whole genome shotgun (WGS) entry which is preliminary data.</text>
</comment>
<name>A0A4R4VNP7_9ACTN</name>
<dbReference type="RefSeq" id="WP_132596494.1">
    <property type="nucleotide sequence ID" value="NZ_SMKO01000044.1"/>
</dbReference>
<dbReference type="Proteomes" id="UP000295258">
    <property type="component" value="Unassembled WGS sequence"/>
</dbReference>
<organism evidence="2 3">
    <name type="scientific">Nonomuraea deserti</name>
    <dbReference type="NCBI Taxonomy" id="1848322"/>
    <lineage>
        <taxon>Bacteria</taxon>
        <taxon>Bacillati</taxon>
        <taxon>Actinomycetota</taxon>
        <taxon>Actinomycetes</taxon>
        <taxon>Streptosporangiales</taxon>
        <taxon>Streptosporangiaceae</taxon>
        <taxon>Nonomuraea</taxon>
    </lineage>
</organism>
<dbReference type="AlphaFoldDB" id="A0A4R4VNP7"/>
<feature type="compositionally biased region" description="Basic and acidic residues" evidence="1">
    <location>
        <begin position="14"/>
        <end position="50"/>
    </location>
</feature>
<protein>
    <submittedName>
        <fullName evidence="2">Uncharacterized protein</fullName>
    </submittedName>
</protein>
<dbReference type="EMBL" id="SMKO01000044">
    <property type="protein sequence ID" value="TDD04703.1"/>
    <property type="molecule type" value="Genomic_DNA"/>
</dbReference>
<evidence type="ECO:0000313" key="3">
    <source>
        <dbReference type="Proteomes" id="UP000295258"/>
    </source>
</evidence>
<gene>
    <name evidence="2" type="ORF">E1292_18680</name>
</gene>
<accession>A0A4R4VNP7</accession>
<sequence length="112" mass="12844">MRTPPHLPARARRDHRDADHRDADHRDTEHRDTGHRDTGHRDTGHRDTGHVRRHPYGLHEIPAQAGPHGTLAFPDTLPPDEPDEYVEQRLLEIREMSNQAIGSIDDLLQHTA</sequence>
<evidence type="ECO:0000256" key="1">
    <source>
        <dbReference type="SAM" id="MobiDB-lite"/>
    </source>
</evidence>
<reference evidence="2 3" key="1">
    <citation type="submission" date="2019-03" db="EMBL/GenBank/DDBJ databases">
        <title>Draft genome sequences of novel Actinobacteria.</title>
        <authorList>
            <person name="Sahin N."/>
            <person name="Ay H."/>
            <person name="Saygin H."/>
        </authorList>
    </citation>
    <scope>NUCLEOTIDE SEQUENCE [LARGE SCALE GENOMIC DNA]</scope>
    <source>
        <strain evidence="2 3">KC310</strain>
    </source>
</reference>
<keyword evidence="3" id="KW-1185">Reference proteome</keyword>
<feature type="region of interest" description="Disordered" evidence="1">
    <location>
        <begin position="1"/>
        <end position="82"/>
    </location>
</feature>